<evidence type="ECO:0000313" key="4">
    <source>
        <dbReference type="EMBL" id="PMD65984.1"/>
    </source>
</evidence>
<feature type="compositionally biased region" description="Acidic residues" evidence="2">
    <location>
        <begin position="94"/>
        <end position="104"/>
    </location>
</feature>
<evidence type="ECO:0000256" key="2">
    <source>
        <dbReference type="SAM" id="MobiDB-lite"/>
    </source>
</evidence>
<reference evidence="4 5" key="1">
    <citation type="submission" date="2016-04" db="EMBL/GenBank/DDBJ databases">
        <title>A degradative enzymes factory behind the ericoid mycorrhizal symbiosis.</title>
        <authorList>
            <consortium name="DOE Joint Genome Institute"/>
            <person name="Martino E."/>
            <person name="Morin E."/>
            <person name="Grelet G."/>
            <person name="Kuo A."/>
            <person name="Kohler A."/>
            <person name="Daghino S."/>
            <person name="Barry K."/>
            <person name="Choi C."/>
            <person name="Cichocki N."/>
            <person name="Clum A."/>
            <person name="Copeland A."/>
            <person name="Hainaut M."/>
            <person name="Haridas S."/>
            <person name="Labutti K."/>
            <person name="Lindquist E."/>
            <person name="Lipzen A."/>
            <person name="Khouja H.-R."/>
            <person name="Murat C."/>
            <person name="Ohm R."/>
            <person name="Olson A."/>
            <person name="Spatafora J."/>
            <person name="Veneault-Fourrey C."/>
            <person name="Henrissat B."/>
            <person name="Grigoriev I."/>
            <person name="Martin F."/>
            <person name="Perotto S."/>
        </authorList>
    </citation>
    <scope>NUCLEOTIDE SEQUENCE [LARGE SCALE GENOMIC DNA]</scope>
    <source>
        <strain evidence="4 5">E</strain>
    </source>
</reference>
<dbReference type="OrthoDB" id="445341at2759"/>
<feature type="compositionally biased region" description="Basic residues" evidence="2">
    <location>
        <begin position="242"/>
        <end position="252"/>
    </location>
</feature>
<dbReference type="SUPFAM" id="SSF52499">
    <property type="entry name" value="Isochorismatase-like hydrolases"/>
    <property type="match status" value="1"/>
</dbReference>
<dbReference type="AlphaFoldDB" id="A0A2J6TSI7"/>
<dbReference type="InParanoid" id="A0A2J6TSI7"/>
<evidence type="ECO:0000313" key="5">
    <source>
        <dbReference type="Proteomes" id="UP000235371"/>
    </source>
</evidence>
<feature type="region of interest" description="Disordered" evidence="2">
    <location>
        <begin position="72"/>
        <end position="105"/>
    </location>
</feature>
<dbReference type="Pfam" id="PF00857">
    <property type="entry name" value="Isochorismatase"/>
    <property type="match status" value="1"/>
</dbReference>
<feature type="region of interest" description="Disordered" evidence="2">
    <location>
        <begin position="240"/>
        <end position="260"/>
    </location>
</feature>
<dbReference type="GeneID" id="36581954"/>
<dbReference type="CDD" id="cd00299">
    <property type="entry name" value="GST_C_family"/>
    <property type="match status" value="1"/>
</dbReference>
<dbReference type="EMBL" id="KZ613745">
    <property type="protein sequence ID" value="PMD65984.1"/>
    <property type="molecule type" value="Genomic_DNA"/>
</dbReference>
<dbReference type="GO" id="GO:0006307">
    <property type="term" value="P:DNA alkylation repair"/>
    <property type="evidence" value="ECO:0007669"/>
    <property type="project" value="InterPro"/>
</dbReference>
<feature type="compositionally biased region" description="Low complexity" evidence="2">
    <location>
        <begin position="335"/>
        <end position="371"/>
    </location>
</feature>
<dbReference type="InterPro" id="IPR036380">
    <property type="entry name" value="Isochorismatase-like_sf"/>
</dbReference>
<evidence type="ECO:0000259" key="3">
    <source>
        <dbReference type="PROSITE" id="PS51471"/>
    </source>
</evidence>
<dbReference type="Gene3D" id="2.60.120.590">
    <property type="entry name" value="Alpha-ketoglutarate-dependent dioxygenase AlkB-like"/>
    <property type="match status" value="1"/>
</dbReference>
<dbReference type="InterPro" id="IPR000868">
    <property type="entry name" value="Isochorismatase-like_dom"/>
</dbReference>
<dbReference type="InterPro" id="IPR037151">
    <property type="entry name" value="AlkB-like_sf"/>
</dbReference>
<dbReference type="InterPro" id="IPR032854">
    <property type="entry name" value="ALKBH3"/>
</dbReference>
<organism evidence="4 5">
    <name type="scientific">Hyaloscypha bicolor E</name>
    <dbReference type="NCBI Taxonomy" id="1095630"/>
    <lineage>
        <taxon>Eukaryota</taxon>
        <taxon>Fungi</taxon>
        <taxon>Dikarya</taxon>
        <taxon>Ascomycota</taxon>
        <taxon>Pezizomycotina</taxon>
        <taxon>Leotiomycetes</taxon>
        <taxon>Helotiales</taxon>
        <taxon>Hyaloscyphaceae</taxon>
        <taxon>Hyaloscypha</taxon>
        <taxon>Hyaloscypha bicolor</taxon>
    </lineage>
</organism>
<dbReference type="Gene3D" id="3.40.50.850">
    <property type="entry name" value="Isochorismatase-like"/>
    <property type="match status" value="1"/>
</dbReference>
<proteinExistence type="inferred from homology"/>
<feature type="region of interest" description="Disordered" evidence="2">
    <location>
        <begin position="273"/>
        <end position="407"/>
    </location>
</feature>
<feature type="domain" description="Fe2OG dioxygenase" evidence="3">
    <location>
        <begin position="506"/>
        <end position="628"/>
    </location>
</feature>
<comment type="similarity">
    <text evidence="1">Belongs to the isochorismatase family.</text>
</comment>
<keyword evidence="5" id="KW-1185">Reference proteome</keyword>
<dbReference type="Pfam" id="PF24470">
    <property type="entry name" value="Thiored_Isochorism"/>
    <property type="match status" value="1"/>
</dbReference>
<dbReference type="Pfam" id="PF13532">
    <property type="entry name" value="2OG-FeII_Oxy_2"/>
    <property type="match status" value="1"/>
</dbReference>
<dbReference type="Proteomes" id="UP000235371">
    <property type="component" value="Unassembled WGS sequence"/>
</dbReference>
<dbReference type="InterPro" id="IPR036282">
    <property type="entry name" value="Glutathione-S-Trfase_C_sf"/>
</dbReference>
<feature type="compositionally biased region" description="Basic and acidic residues" evidence="2">
    <location>
        <begin position="307"/>
        <end position="319"/>
    </location>
</feature>
<dbReference type="SUPFAM" id="SSF51197">
    <property type="entry name" value="Clavaminate synthase-like"/>
    <property type="match status" value="1"/>
</dbReference>
<feature type="compositionally biased region" description="Basic residues" evidence="2">
    <location>
        <begin position="320"/>
        <end position="334"/>
    </location>
</feature>
<dbReference type="InterPro" id="IPR057088">
    <property type="entry name" value="GLRG_09195_Thiored"/>
</dbReference>
<feature type="compositionally biased region" description="Basic and acidic residues" evidence="2">
    <location>
        <begin position="392"/>
        <end position="401"/>
    </location>
</feature>
<accession>A0A2J6TSI7</accession>
<gene>
    <name evidence="4" type="ORF">K444DRAFT_518541</name>
</gene>
<name>A0A2J6TSI7_9HELO</name>
<evidence type="ECO:0000256" key="1">
    <source>
        <dbReference type="ARBA" id="ARBA00006336"/>
    </source>
</evidence>
<dbReference type="SUPFAM" id="SSF47616">
    <property type="entry name" value="GST C-terminal domain-like"/>
    <property type="match status" value="1"/>
</dbReference>
<dbReference type="CDD" id="cd00431">
    <property type="entry name" value="cysteine_hydrolases"/>
    <property type="match status" value="1"/>
</dbReference>
<dbReference type="InterPro" id="IPR005123">
    <property type="entry name" value="Oxoglu/Fe-dep_dioxygenase_dom"/>
</dbReference>
<dbReference type="RefSeq" id="XP_024742888.1">
    <property type="nucleotide sequence ID" value="XM_024873874.1"/>
</dbReference>
<protein>
    <recommendedName>
        <fullName evidence="3">Fe2OG dioxygenase domain-containing protein</fullName>
    </recommendedName>
</protein>
<dbReference type="PANTHER" id="PTHR31212">
    <property type="entry name" value="ALPHA-KETOGLUTARATE-DEPENDENT DIOXYGENASE ALKB HOMOLOG 3"/>
    <property type="match status" value="1"/>
</dbReference>
<dbReference type="PROSITE" id="PS51471">
    <property type="entry name" value="FE2OG_OXY"/>
    <property type="match status" value="1"/>
</dbReference>
<dbReference type="STRING" id="1095630.A0A2J6TSI7"/>
<dbReference type="GO" id="GO:0051213">
    <property type="term" value="F:dioxygenase activity"/>
    <property type="evidence" value="ECO:0007669"/>
    <property type="project" value="InterPro"/>
</dbReference>
<dbReference type="PANTHER" id="PTHR31212:SF5">
    <property type="entry name" value="ISOCHORISMATASE FAMILY PROTEIN FAMILY (AFU_ORTHOLOGUE AFUA_3G14500)"/>
    <property type="match status" value="1"/>
</dbReference>
<feature type="compositionally biased region" description="Polar residues" evidence="2">
    <location>
        <begin position="376"/>
        <end position="390"/>
    </location>
</feature>
<dbReference type="Gene3D" id="1.20.1050.10">
    <property type="match status" value="1"/>
</dbReference>
<feature type="compositionally biased region" description="Polar residues" evidence="2">
    <location>
        <begin position="273"/>
        <end position="282"/>
    </location>
</feature>
<dbReference type="InterPro" id="IPR027450">
    <property type="entry name" value="AlkB-like"/>
</dbReference>
<sequence length="893" mass="98914">MIEIDEHSLPFVRTGQALLMLDLQNDFIESSAVLPVRNPPGFIDNIVKLLPEFRACGPVISIRSIFEASRPFNEPQGESESVITNDELPPITRDDDDSEEEDNSVPETFLTVGPGLQQNVVLPASPGTNFAESIVMAADVKKDLFGQKTYYSAFKDGSLVQTLRAKFVTEIYICGALTNISIFATAMDAARHGYAITIVEDCVGYRSKARHNEALRRLQEFAGCELMTSKELIEGLREKARMRQAPARHPRPQRPQGKNAGLENLMASLSLKSAETNSTGSSAKVADRGDAGAALPVDDTTEPPDVEFPKKATDVDGKKRERVKSKVKSRRRPSKSLPKEIGVPGESSHSSQEKSPPSPTSATLSAASQALEKLPTSFSTETQPSTSLSVEGSKHKEDSPKSSHLPASNADGLFSLCEGDTSIIHNLLDDESEKGIFEKLRDEVRWQKMSHQGGDVPRLVVVQGEVEEDGSIPIYRHPADESPPLLPFSPTVSLIRAQVEKKLGHPVNHVLIQYYRDGTDYISEHSDKTLDIVPKTFIANVSLGAQRTMVFRTKKPHKTDDTVNIAPAKPREAVKAPLPHNSLCRMGLVTNMRWLHSIRQDKRPTQEKKPEELVYGGGRISLTFRLIGTFLDKDHQKIWGQGAVAKTKEEARRVINGKTEEAERMIYAFGTENQSSEFGWKATYGEGFDVLHMSSSPKLFLSGDFVADLRVKLMLAEYGIAWTEGKVSPSFNGKGRSPSKDVPELPEAFPVKFVDSDLSKSTIVGDLAILLYLDAVYGPMANKKIKSPQELAKQYTRMYQSGDLLKLWKTEPFSAKPFQRELEMWETFAKEESKFIAGPSISLADYAILPVLLKVQNEWDKFTGFDNLADYCCMLRHIDFVAKVLGPMEAEST</sequence>